<keyword evidence="3" id="KW-1185">Reference proteome</keyword>
<dbReference type="EMBL" id="KN837108">
    <property type="protein sequence ID" value="KIJ46232.1"/>
    <property type="molecule type" value="Genomic_DNA"/>
</dbReference>
<dbReference type="AlphaFoldDB" id="A0A0C9VU85"/>
<dbReference type="Proteomes" id="UP000054279">
    <property type="component" value="Unassembled WGS sequence"/>
</dbReference>
<name>A0A0C9VU85_SPHS4</name>
<sequence>MAKAWRRGMHDELTLFVRGFAVIGLAFAKDKGIVFGEELAVEQALVVTLREVRRQRNEGETAKDVGDGDGETHGEHNDLIVRTNMTR</sequence>
<accession>A0A0C9VU85</accession>
<gene>
    <name evidence="2" type="ORF">M422DRAFT_250274</name>
</gene>
<dbReference type="HOGENOM" id="CLU_2484780_0_0_1"/>
<protein>
    <submittedName>
        <fullName evidence="2">Uncharacterized protein</fullName>
    </submittedName>
</protein>
<organism evidence="2 3">
    <name type="scientific">Sphaerobolus stellatus (strain SS14)</name>
    <dbReference type="NCBI Taxonomy" id="990650"/>
    <lineage>
        <taxon>Eukaryota</taxon>
        <taxon>Fungi</taxon>
        <taxon>Dikarya</taxon>
        <taxon>Basidiomycota</taxon>
        <taxon>Agaricomycotina</taxon>
        <taxon>Agaricomycetes</taxon>
        <taxon>Phallomycetidae</taxon>
        <taxon>Geastrales</taxon>
        <taxon>Sphaerobolaceae</taxon>
        <taxon>Sphaerobolus</taxon>
    </lineage>
</organism>
<evidence type="ECO:0000313" key="3">
    <source>
        <dbReference type="Proteomes" id="UP000054279"/>
    </source>
</evidence>
<feature type="region of interest" description="Disordered" evidence="1">
    <location>
        <begin position="56"/>
        <end position="87"/>
    </location>
</feature>
<reference evidence="2 3" key="1">
    <citation type="submission" date="2014-06" db="EMBL/GenBank/DDBJ databases">
        <title>Evolutionary Origins and Diversification of the Mycorrhizal Mutualists.</title>
        <authorList>
            <consortium name="DOE Joint Genome Institute"/>
            <consortium name="Mycorrhizal Genomics Consortium"/>
            <person name="Kohler A."/>
            <person name="Kuo A."/>
            <person name="Nagy L.G."/>
            <person name="Floudas D."/>
            <person name="Copeland A."/>
            <person name="Barry K.W."/>
            <person name="Cichocki N."/>
            <person name="Veneault-Fourrey C."/>
            <person name="LaButti K."/>
            <person name="Lindquist E.A."/>
            <person name="Lipzen A."/>
            <person name="Lundell T."/>
            <person name="Morin E."/>
            <person name="Murat C."/>
            <person name="Riley R."/>
            <person name="Ohm R."/>
            <person name="Sun H."/>
            <person name="Tunlid A."/>
            <person name="Henrissat B."/>
            <person name="Grigoriev I.V."/>
            <person name="Hibbett D.S."/>
            <person name="Martin F."/>
        </authorList>
    </citation>
    <scope>NUCLEOTIDE SEQUENCE [LARGE SCALE GENOMIC DNA]</scope>
    <source>
        <strain evidence="2 3">SS14</strain>
    </source>
</reference>
<evidence type="ECO:0000256" key="1">
    <source>
        <dbReference type="SAM" id="MobiDB-lite"/>
    </source>
</evidence>
<evidence type="ECO:0000313" key="2">
    <source>
        <dbReference type="EMBL" id="KIJ46232.1"/>
    </source>
</evidence>
<proteinExistence type="predicted"/>
<feature type="compositionally biased region" description="Basic and acidic residues" evidence="1">
    <location>
        <begin position="56"/>
        <end position="79"/>
    </location>
</feature>